<evidence type="ECO:0000313" key="2">
    <source>
        <dbReference type="Proteomes" id="UP000593564"/>
    </source>
</evidence>
<evidence type="ECO:0008006" key="3">
    <source>
        <dbReference type="Google" id="ProtNLM"/>
    </source>
</evidence>
<dbReference type="InterPro" id="IPR003386">
    <property type="entry name" value="LACT/PDAT_acylTrfase"/>
</dbReference>
<protein>
    <recommendedName>
        <fullName evidence="3">Lecithin-cholesterol acyltransferase-like 4</fullName>
    </recommendedName>
</protein>
<keyword evidence="2" id="KW-1185">Reference proteome</keyword>
<accession>A0A7J7G5V7</accession>
<dbReference type="EMBL" id="JACBKZ010000013">
    <property type="protein sequence ID" value="KAF5935967.1"/>
    <property type="molecule type" value="Genomic_DNA"/>
</dbReference>
<comment type="caution">
    <text evidence="1">The sequence shown here is derived from an EMBL/GenBank/DDBJ whole genome shotgun (WGS) entry which is preliminary data.</text>
</comment>
<dbReference type="Gene3D" id="3.40.50.1820">
    <property type="entry name" value="alpha/beta hydrolase"/>
    <property type="match status" value="1"/>
</dbReference>
<reference evidence="1 2" key="2">
    <citation type="submission" date="2020-07" db="EMBL/GenBank/DDBJ databases">
        <title>Genome assembly of wild tea tree DASZ reveals pedigree and selection history of tea varieties.</title>
        <authorList>
            <person name="Zhang W."/>
        </authorList>
    </citation>
    <scope>NUCLEOTIDE SEQUENCE [LARGE SCALE GENOMIC DNA]</scope>
    <source>
        <strain evidence="2">cv. G240</strain>
        <tissue evidence="1">Leaf</tissue>
    </source>
</reference>
<dbReference type="Pfam" id="PF02450">
    <property type="entry name" value="LCAT"/>
    <property type="match status" value="1"/>
</dbReference>
<gene>
    <name evidence="1" type="ORF">HYC85_027096</name>
</gene>
<dbReference type="AlphaFoldDB" id="A0A7J7G5V7"/>
<proteinExistence type="predicted"/>
<dbReference type="GO" id="GO:0006629">
    <property type="term" value="P:lipid metabolic process"/>
    <property type="evidence" value="ECO:0007669"/>
    <property type="project" value="InterPro"/>
</dbReference>
<reference evidence="2" key="1">
    <citation type="journal article" date="2020" name="Nat. Commun.">
        <title>Genome assembly of wild tea tree DASZ reveals pedigree and selection history of tea varieties.</title>
        <authorList>
            <person name="Zhang W."/>
            <person name="Zhang Y."/>
            <person name="Qiu H."/>
            <person name="Guo Y."/>
            <person name="Wan H."/>
            <person name="Zhang X."/>
            <person name="Scossa F."/>
            <person name="Alseekh S."/>
            <person name="Zhang Q."/>
            <person name="Wang P."/>
            <person name="Xu L."/>
            <person name="Schmidt M.H."/>
            <person name="Jia X."/>
            <person name="Li D."/>
            <person name="Zhu A."/>
            <person name="Guo F."/>
            <person name="Chen W."/>
            <person name="Ni D."/>
            <person name="Usadel B."/>
            <person name="Fernie A.R."/>
            <person name="Wen W."/>
        </authorList>
    </citation>
    <scope>NUCLEOTIDE SEQUENCE [LARGE SCALE GENOMIC DNA]</scope>
    <source>
        <strain evidence="2">cv. G240</strain>
    </source>
</reference>
<dbReference type="Proteomes" id="UP000593564">
    <property type="component" value="Unassembled WGS sequence"/>
</dbReference>
<sequence length="562" mass="63249">MAMLLEDIVESVELWLSFLKKKPQPYVDPDLDPVLLVPGIAGSILKAVDDEGKEERIWVRILSADYKFRTKLWSVFDPSTGKTVSLDPKTKIAVPEDRYGLHAIDILDPDMVIGRDCVYYFHDMIVEMLKWGFQEGKTLFGFGYDFRQSNRYLLGCGFQETMDSLAAKLESIFTASGGKKINIISHSMGGVLIFEKYVKNWIAIAAPFQGAPGYITSTFLNGISFVEGWEQNFFISKWSMHQLLIECPSIYELMASRDFHWEHTPLLEFWRQNCDSDGNSYVMLESYPPEESVPIFMEALSSNTVMWDFASHPPARPACSLGSTCGVWARDTHPTHPLVNYDGVDIPLPFNLEILKWANETRKVLSSAKVPPQVKFYNIYATNLETPHSVCYGTERAPVTDLQQLPFLQGRYVCVDGDGTVPVESAKADGLNAEARVGVPGEHRGILCDRHVFRILQHWLNAGDPDPFYNPVNDYVILPTLFEIEKHQEKGLQVTSLKEEWEIIVDGQDDEETKPLVSSICVSNEADGQHMQEEACATVIVHPQSEGRQHVELNAVSVTASA</sequence>
<dbReference type="GO" id="GO:0008374">
    <property type="term" value="F:O-acyltransferase activity"/>
    <property type="evidence" value="ECO:0007669"/>
    <property type="project" value="InterPro"/>
</dbReference>
<organism evidence="1 2">
    <name type="scientific">Camellia sinensis</name>
    <name type="common">Tea plant</name>
    <name type="synonym">Thea sinensis</name>
    <dbReference type="NCBI Taxonomy" id="4442"/>
    <lineage>
        <taxon>Eukaryota</taxon>
        <taxon>Viridiplantae</taxon>
        <taxon>Streptophyta</taxon>
        <taxon>Embryophyta</taxon>
        <taxon>Tracheophyta</taxon>
        <taxon>Spermatophyta</taxon>
        <taxon>Magnoliopsida</taxon>
        <taxon>eudicotyledons</taxon>
        <taxon>Gunneridae</taxon>
        <taxon>Pentapetalae</taxon>
        <taxon>asterids</taxon>
        <taxon>Ericales</taxon>
        <taxon>Theaceae</taxon>
        <taxon>Camellia</taxon>
    </lineage>
</organism>
<dbReference type="SUPFAM" id="SSF53474">
    <property type="entry name" value="alpha/beta-Hydrolases"/>
    <property type="match status" value="1"/>
</dbReference>
<dbReference type="InterPro" id="IPR029058">
    <property type="entry name" value="AB_hydrolase_fold"/>
</dbReference>
<evidence type="ECO:0000313" key="1">
    <source>
        <dbReference type="EMBL" id="KAF5935967.1"/>
    </source>
</evidence>
<name>A0A7J7G5V7_CAMSI</name>
<dbReference type="PANTHER" id="PTHR11440">
    <property type="entry name" value="LECITHIN-CHOLESTEROL ACYLTRANSFERASE-RELATED"/>
    <property type="match status" value="1"/>
</dbReference>